<name>A0ABX7X0F7_9GAMM</name>
<evidence type="ECO:0000259" key="3">
    <source>
        <dbReference type="Pfam" id="PF03781"/>
    </source>
</evidence>
<dbReference type="InterPro" id="IPR051043">
    <property type="entry name" value="Sulfatase_Mod_Factor_Kinase"/>
</dbReference>
<organism evidence="4 5">
    <name type="scientific">Candidatus Thiothrix anitrata</name>
    <dbReference type="NCBI Taxonomy" id="2823902"/>
    <lineage>
        <taxon>Bacteria</taxon>
        <taxon>Pseudomonadati</taxon>
        <taxon>Pseudomonadota</taxon>
        <taxon>Gammaproteobacteria</taxon>
        <taxon>Thiotrichales</taxon>
        <taxon>Thiotrichaceae</taxon>
        <taxon>Thiothrix</taxon>
    </lineage>
</organism>
<dbReference type="RefSeq" id="WP_210226248.1">
    <property type="nucleotide sequence ID" value="NZ_CP072800.1"/>
</dbReference>
<dbReference type="EMBL" id="CP072800">
    <property type="protein sequence ID" value="QTR49399.1"/>
    <property type="molecule type" value="Genomic_DNA"/>
</dbReference>
<dbReference type="InterPro" id="IPR005532">
    <property type="entry name" value="SUMF_dom"/>
</dbReference>
<dbReference type="PANTHER" id="PTHR23150:SF35">
    <property type="entry name" value="BLL6746 PROTEIN"/>
    <property type="match status" value="1"/>
</dbReference>
<evidence type="ECO:0000313" key="4">
    <source>
        <dbReference type="EMBL" id="QTR49399.1"/>
    </source>
</evidence>
<evidence type="ECO:0000256" key="1">
    <source>
        <dbReference type="SAM" id="MobiDB-lite"/>
    </source>
</evidence>
<gene>
    <name evidence="4" type="ORF">J8380_14285</name>
</gene>
<feature type="chain" id="PRO_5047034748" evidence="2">
    <location>
        <begin position="18"/>
        <end position="303"/>
    </location>
</feature>
<dbReference type="Proteomes" id="UP000672027">
    <property type="component" value="Chromosome"/>
</dbReference>
<protein>
    <submittedName>
        <fullName evidence="4">Formylglycine-generating enzyme family protein</fullName>
    </submittedName>
</protein>
<sequence>MRIALTLAFFFSIPAWAEVPLPPPLDVPPPVPVAPVKHCTAVTPPPDTKLIGTPPPADPYAPLLPTMETIPAGTFTMGCKNGRDNVEGVDKCENDSSAIPAHEVSVKAFQLSATEVTFDEWDLCVKDGVCPEAKDEGWGRSKRPVINVSWNDTQTYIGWLNKRTGKRYRLPTEAEWEYASRGGRDDTAYSWGYVVGKGNANCDAECGDTFEYTAPVKSFSANAYGLYDMHGNVWEWCQDKSHDNYTGAPADGSAWESGDSTYRVLRGGSWSDHAQNVRSANRRSSSPDDRIHGIGFRLASGQD</sequence>
<evidence type="ECO:0000313" key="5">
    <source>
        <dbReference type="Proteomes" id="UP000672027"/>
    </source>
</evidence>
<reference evidence="4 5" key="1">
    <citation type="submission" date="2021-04" db="EMBL/GenBank/DDBJ databases">
        <title>Genomics, taxonomy and metabolism of representatives of sulfur bacteria of the genus Thiothrix: Thiothrix fructosivorans QT, Thiothrix unzii A1T and three new species, Thiothrix subterranea sp. nov., Thiothrix litoralis sp. nov. and 'Candidatus Thiothrix anitrata' sp. nov.</title>
        <authorList>
            <person name="Ravin N.V."/>
            <person name="Smolyakov D."/>
            <person name="Rudenko T.S."/>
            <person name="Mardanov A.V."/>
            <person name="Beletsky A.V."/>
            <person name="Markov N.D."/>
            <person name="Fomenkov A.I."/>
            <person name="Roberts R.J."/>
            <person name="Karnachuk O.V."/>
            <person name="Novikov A."/>
            <person name="Grabovich M.Y."/>
        </authorList>
    </citation>
    <scope>NUCLEOTIDE SEQUENCE [LARGE SCALE GENOMIC DNA]</scope>
    <source>
        <strain evidence="4 5">A52</strain>
    </source>
</reference>
<keyword evidence="2" id="KW-0732">Signal</keyword>
<feature type="domain" description="Sulfatase-modifying factor enzyme-like" evidence="3">
    <location>
        <begin position="65"/>
        <end position="299"/>
    </location>
</feature>
<feature type="region of interest" description="Disordered" evidence="1">
    <location>
        <begin position="273"/>
        <end position="292"/>
    </location>
</feature>
<evidence type="ECO:0000256" key="2">
    <source>
        <dbReference type="SAM" id="SignalP"/>
    </source>
</evidence>
<dbReference type="Gene3D" id="3.90.1580.10">
    <property type="entry name" value="paralog of FGE (formylglycine-generating enzyme)"/>
    <property type="match status" value="1"/>
</dbReference>
<keyword evidence="5" id="KW-1185">Reference proteome</keyword>
<feature type="compositionally biased region" description="Polar residues" evidence="1">
    <location>
        <begin position="273"/>
        <end position="284"/>
    </location>
</feature>
<proteinExistence type="predicted"/>
<dbReference type="InterPro" id="IPR042095">
    <property type="entry name" value="SUMF_sf"/>
</dbReference>
<accession>A0ABX7X0F7</accession>
<dbReference type="InterPro" id="IPR016187">
    <property type="entry name" value="CTDL_fold"/>
</dbReference>
<dbReference type="PANTHER" id="PTHR23150">
    <property type="entry name" value="SULFATASE MODIFYING FACTOR 1, 2"/>
    <property type="match status" value="1"/>
</dbReference>
<feature type="signal peptide" evidence="2">
    <location>
        <begin position="1"/>
        <end position="17"/>
    </location>
</feature>
<dbReference type="SUPFAM" id="SSF56436">
    <property type="entry name" value="C-type lectin-like"/>
    <property type="match status" value="1"/>
</dbReference>
<dbReference type="Pfam" id="PF03781">
    <property type="entry name" value="FGE-sulfatase"/>
    <property type="match status" value="1"/>
</dbReference>